<proteinExistence type="predicted"/>
<keyword evidence="2" id="KW-1185">Reference proteome</keyword>
<dbReference type="EMBL" id="OZ034816">
    <property type="protein sequence ID" value="CAL1378267.1"/>
    <property type="molecule type" value="Genomic_DNA"/>
</dbReference>
<reference evidence="1 2" key="1">
    <citation type="submission" date="2024-04" db="EMBL/GenBank/DDBJ databases">
        <authorList>
            <person name="Fracassetti M."/>
        </authorList>
    </citation>
    <scope>NUCLEOTIDE SEQUENCE [LARGE SCALE GENOMIC DNA]</scope>
</reference>
<gene>
    <name evidence="1" type="ORF">LTRI10_LOCUS19862</name>
</gene>
<organism evidence="1 2">
    <name type="scientific">Linum trigynum</name>
    <dbReference type="NCBI Taxonomy" id="586398"/>
    <lineage>
        <taxon>Eukaryota</taxon>
        <taxon>Viridiplantae</taxon>
        <taxon>Streptophyta</taxon>
        <taxon>Embryophyta</taxon>
        <taxon>Tracheophyta</taxon>
        <taxon>Spermatophyta</taxon>
        <taxon>Magnoliopsida</taxon>
        <taxon>eudicotyledons</taxon>
        <taxon>Gunneridae</taxon>
        <taxon>Pentapetalae</taxon>
        <taxon>rosids</taxon>
        <taxon>fabids</taxon>
        <taxon>Malpighiales</taxon>
        <taxon>Linaceae</taxon>
        <taxon>Linum</taxon>
    </lineage>
</organism>
<sequence>MAKLRDLVGSLASSSSQKFSNIEQFMEKASGMFMEFEAGQRNTQAILQDIQTQLGSVAKIVAQRAPSTLPGHTIPNP</sequence>
<evidence type="ECO:0000313" key="1">
    <source>
        <dbReference type="EMBL" id="CAL1378267.1"/>
    </source>
</evidence>
<evidence type="ECO:0000313" key="2">
    <source>
        <dbReference type="Proteomes" id="UP001497516"/>
    </source>
</evidence>
<dbReference type="AlphaFoldDB" id="A0AAV2DXH4"/>
<accession>A0AAV2DXH4</accession>
<name>A0AAV2DXH4_9ROSI</name>
<dbReference type="Proteomes" id="UP001497516">
    <property type="component" value="Chromosome 3"/>
</dbReference>
<protein>
    <submittedName>
        <fullName evidence="1">Uncharacterized protein</fullName>
    </submittedName>
</protein>